<dbReference type="EMBL" id="VUOE01000003">
    <property type="protein sequence ID" value="KAA2215884.1"/>
    <property type="molecule type" value="Genomic_DNA"/>
</dbReference>
<sequence length="251" mass="28165">MEPDKFEKYIKSKLEERRIAPSDGAWERISGQLETSTEQRKNGYFWMGIAASFILLLGASLFFFTRSEEIEGISPNIVVDVEQPKIIEQNKDFNDSTVFEITRPEAFVVTKNEETKGNQDGDLGPTSQGQQGSAQEMDMLVSNKPKAPLEDEIIPTVPVEILDAKIAEVIAQVNVMELHGNITDAEVDSLLMNAQKEILRQKLVENNTTVNAIALLTEVEEELDQSFRDQLFETLKAGFLKVRTAVADRND</sequence>
<organism evidence="3 4">
    <name type="scientific">Maribacter flavus</name>
    <dbReference type="NCBI Taxonomy" id="1658664"/>
    <lineage>
        <taxon>Bacteria</taxon>
        <taxon>Pseudomonadati</taxon>
        <taxon>Bacteroidota</taxon>
        <taxon>Flavobacteriia</taxon>
        <taxon>Flavobacteriales</taxon>
        <taxon>Flavobacteriaceae</taxon>
        <taxon>Maribacter</taxon>
    </lineage>
</organism>
<feature type="region of interest" description="Disordered" evidence="1">
    <location>
        <begin position="109"/>
        <end position="134"/>
    </location>
</feature>
<feature type="compositionally biased region" description="Polar residues" evidence="1">
    <location>
        <begin position="125"/>
        <end position="134"/>
    </location>
</feature>
<gene>
    <name evidence="3" type="ORF">F0361_16970</name>
</gene>
<keyword evidence="2" id="KW-0472">Membrane</keyword>
<evidence type="ECO:0000256" key="2">
    <source>
        <dbReference type="SAM" id="Phobius"/>
    </source>
</evidence>
<evidence type="ECO:0000313" key="4">
    <source>
        <dbReference type="Proteomes" id="UP000323188"/>
    </source>
</evidence>
<feature type="transmembrane region" description="Helical" evidence="2">
    <location>
        <begin position="44"/>
        <end position="64"/>
    </location>
</feature>
<dbReference type="RefSeq" id="WP_154920607.1">
    <property type="nucleotide sequence ID" value="NZ_VUOE01000003.1"/>
</dbReference>
<name>A0A5B2TNP1_9FLAO</name>
<dbReference type="AlphaFoldDB" id="A0A5B2TNP1"/>
<evidence type="ECO:0000256" key="1">
    <source>
        <dbReference type="SAM" id="MobiDB-lite"/>
    </source>
</evidence>
<accession>A0A5B2TNP1</accession>
<reference evidence="3 4" key="1">
    <citation type="submission" date="2019-09" db="EMBL/GenBank/DDBJ databases">
        <authorList>
            <person name="Khan S.A."/>
            <person name="Jeon C.O."/>
            <person name="Chun B.H."/>
            <person name="Jeong S.E."/>
        </authorList>
    </citation>
    <scope>NUCLEOTIDE SEQUENCE [LARGE SCALE GENOMIC DNA]</scope>
    <source>
        <strain evidence="3 4">KCTC 42508</strain>
    </source>
</reference>
<comment type="caution">
    <text evidence="3">The sequence shown here is derived from an EMBL/GenBank/DDBJ whole genome shotgun (WGS) entry which is preliminary data.</text>
</comment>
<dbReference type="Proteomes" id="UP000323188">
    <property type="component" value="Unassembled WGS sequence"/>
</dbReference>
<protein>
    <submittedName>
        <fullName evidence="3">Uncharacterized protein</fullName>
    </submittedName>
</protein>
<keyword evidence="2" id="KW-0812">Transmembrane</keyword>
<proteinExistence type="predicted"/>
<evidence type="ECO:0000313" key="3">
    <source>
        <dbReference type="EMBL" id="KAA2215884.1"/>
    </source>
</evidence>
<keyword evidence="2" id="KW-1133">Transmembrane helix</keyword>